<organism evidence="2 3">
    <name type="scientific">Caenorhabditis nigoni</name>
    <dbReference type="NCBI Taxonomy" id="1611254"/>
    <lineage>
        <taxon>Eukaryota</taxon>
        <taxon>Metazoa</taxon>
        <taxon>Ecdysozoa</taxon>
        <taxon>Nematoda</taxon>
        <taxon>Chromadorea</taxon>
        <taxon>Rhabditida</taxon>
        <taxon>Rhabditina</taxon>
        <taxon>Rhabditomorpha</taxon>
        <taxon>Rhabditoidea</taxon>
        <taxon>Rhabditidae</taxon>
        <taxon>Peloderinae</taxon>
        <taxon>Caenorhabditis</taxon>
    </lineage>
</organism>
<comment type="caution">
    <text evidence="2">The sequence shown here is derived from an EMBL/GenBank/DDBJ whole genome shotgun (WGS) entry which is preliminary data.</text>
</comment>
<dbReference type="AlphaFoldDB" id="A0A2G5TPZ7"/>
<evidence type="ECO:0000259" key="1">
    <source>
        <dbReference type="PROSITE" id="PS50181"/>
    </source>
</evidence>
<evidence type="ECO:0000313" key="3">
    <source>
        <dbReference type="Proteomes" id="UP000230233"/>
    </source>
</evidence>
<sequence>MPDVVLSQIFTIVGCPGIFNLRKVCQSLRKFLRKFPTDSRFPLIHISNYEDLMMVKLKPGIMEIDGIRYSKEETNCKIRYGNSEKILKNCDYSEQFFNDLEVIIAHQKSVLETFQILCPMPVIWRSEFPEKIQRLLKILENSRKLKVKKFYMHYSKFSHIS</sequence>
<dbReference type="Proteomes" id="UP000230233">
    <property type="component" value="Chromosome V"/>
</dbReference>
<protein>
    <recommendedName>
        <fullName evidence="1">F-box domain-containing protein</fullName>
    </recommendedName>
</protein>
<dbReference type="EMBL" id="PDUG01000005">
    <property type="protein sequence ID" value="PIC29171.1"/>
    <property type="molecule type" value="Genomic_DNA"/>
</dbReference>
<evidence type="ECO:0000313" key="2">
    <source>
        <dbReference type="EMBL" id="PIC29171.1"/>
    </source>
</evidence>
<gene>
    <name evidence="2" type="primary">Cnig_chr_V.g20848</name>
    <name evidence="2" type="ORF">B9Z55_020848</name>
</gene>
<keyword evidence="3" id="KW-1185">Reference proteome</keyword>
<dbReference type="InterPro" id="IPR001810">
    <property type="entry name" value="F-box_dom"/>
</dbReference>
<accession>A0A2G5TPZ7</accession>
<dbReference type="PROSITE" id="PS50181">
    <property type="entry name" value="FBOX"/>
    <property type="match status" value="1"/>
</dbReference>
<proteinExistence type="predicted"/>
<name>A0A2G5TPZ7_9PELO</name>
<dbReference type="Pfam" id="PF00646">
    <property type="entry name" value="F-box"/>
    <property type="match status" value="1"/>
</dbReference>
<feature type="domain" description="F-box" evidence="1">
    <location>
        <begin position="1"/>
        <end position="44"/>
    </location>
</feature>
<reference evidence="3" key="1">
    <citation type="submission" date="2017-10" db="EMBL/GenBank/DDBJ databases">
        <title>Rapid genome shrinkage in a self-fertile nematode reveals novel sperm competition proteins.</title>
        <authorList>
            <person name="Yin D."/>
            <person name="Schwarz E.M."/>
            <person name="Thomas C.G."/>
            <person name="Felde R.L."/>
            <person name="Korf I.F."/>
            <person name="Cutter A.D."/>
            <person name="Schartner C.M."/>
            <person name="Ralston E.J."/>
            <person name="Meyer B.J."/>
            <person name="Haag E.S."/>
        </authorList>
    </citation>
    <scope>NUCLEOTIDE SEQUENCE [LARGE SCALE GENOMIC DNA]</scope>
    <source>
        <strain evidence="3">JU1422</strain>
    </source>
</reference>